<dbReference type="AlphaFoldDB" id="A0A0F9B4V4"/>
<reference evidence="2" key="1">
    <citation type="journal article" date="2015" name="Nature">
        <title>Complex archaea that bridge the gap between prokaryotes and eukaryotes.</title>
        <authorList>
            <person name="Spang A."/>
            <person name="Saw J.H."/>
            <person name="Jorgensen S.L."/>
            <person name="Zaremba-Niedzwiedzka K."/>
            <person name="Martijn J."/>
            <person name="Lind A.E."/>
            <person name="van Eijk R."/>
            <person name="Schleper C."/>
            <person name="Guy L."/>
            <person name="Ettema T.J."/>
        </authorList>
    </citation>
    <scope>NUCLEOTIDE SEQUENCE</scope>
</reference>
<organism evidence="2">
    <name type="scientific">marine sediment metagenome</name>
    <dbReference type="NCBI Taxonomy" id="412755"/>
    <lineage>
        <taxon>unclassified sequences</taxon>
        <taxon>metagenomes</taxon>
        <taxon>ecological metagenomes</taxon>
    </lineage>
</organism>
<protein>
    <submittedName>
        <fullName evidence="2">Uncharacterized protein</fullName>
    </submittedName>
</protein>
<comment type="caution">
    <text evidence="2">The sequence shown here is derived from an EMBL/GenBank/DDBJ whole genome shotgun (WGS) entry which is preliminary data.</text>
</comment>
<accession>A0A0F9B4V4</accession>
<evidence type="ECO:0000256" key="1">
    <source>
        <dbReference type="SAM" id="MobiDB-lite"/>
    </source>
</evidence>
<feature type="compositionally biased region" description="Basic and acidic residues" evidence="1">
    <location>
        <begin position="61"/>
        <end position="73"/>
    </location>
</feature>
<dbReference type="EMBL" id="LAZR01039479">
    <property type="protein sequence ID" value="KKL16904.1"/>
    <property type="molecule type" value="Genomic_DNA"/>
</dbReference>
<feature type="compositionally biased region" description="Pro residues" evidence="1">
    <location>
        <begin position="304"/>
        <end position="313"/>
    </location>
</feature>
<feature type="region of interest" description="Disordered" evidence="1">
    <location>
        <begin position="1"/>
        <end position="146"/>
    </location>
</feature>
<sequence>MAEEKKAEETSLVPVKPTETPAPAEKSPEEEFFADDSDVDSELDLDLQEESSEPAVPEVEAVAKPEGETDDPAKPPSEAAVTPTPPTAPVEPSAPPAPEAAPAAPVVPPVAEPTQVQQQPPAEPRPEPVAPVAAPTEPIAPVAPTVPEVPVPTAAEMRTQAEETLATQHYALSEEQAAELNEDMAIAVPKMMARVYMDSVTNTLAHVLQNLPGLVDNVLSQRKVVEKDEESFFTSWPKLREHRESITNIAQVYRQLHPTASPEQFIRDVGAQTMVAMKLTVDEVPAETPEAPTRPFVPAASSPPASPGPPPTNPFEQMALEEEVLDMD</sequence>
<feature type="compositionally biased region" description="Low complexity" evidence="1">
    <location>
        <begin position="130"/>
        <end position="146"/>
    </location>
</feature>
<feature type="region of interest" description="Disordered" evidence="1">
    <location>
        <begin position="285"/>
        <end position="316"/>
    </location>
</feature>
<evidence type="ECO:0000313" key="2">
    <source>
        <dbReference type="EMBL" id="KKL16904.1"/>
    </source>
</evidence>
<feature type="compositionally biased region" description="Pro residues" evidence="1">
    <location>
        <begin position="83"/>
        <end position="111"/>
    </location>
</feature>
<name>A0A0F9B4V4_9ZZZZ</name>
<gene>
    <name evidence="2" type="ORF">LCGC14_2490900</name>
</gene>
<feature type="compositionally biased region" description="Acidic residues" evidence="1">
    <location>
        <begin position="28"/>
        <end position="52"/>
    </location>
</feature>
<proteinExistence type="predicted"/>